<comment type="similarity">
    <text evidence="1 3">Belongs to the short-chain dehydrogenases/reductases (SDR) family.</text>
</comment>
<dbReference type="InterPro" id="IPR002347">
    <property type="entry name" value="SDR_fam"/>
</dbReference>
<dbReference type="SMART" id="SM00822">
    <property type="entry name" value="PKS_KR"/>
    <property type="match status" value="1"/>
</dbReference>
<comment type="caution">
    <text evidence="6">The sequence shown here is derived from an EMBL/GenBank/DDBJ whole genome shotgun (WGS) entry which is preliminary data.</text>
</comment>
<dbReference type="PANTHER" id="PTHR45024">
    <property type="entry name" value="DEHYDROGENASES, SHORT CHAIN"/>
    <property type="match status" value="1"/>
</dbReference>
<dbReference type="Pfam" id="PF00106">
    <property type="entry name" value="adh_short"/>
    <property type="match status" value="1"/>
</dbReference>
<dbReference type="InterPro" id="IPR036291">
    <property type="entry name" value="NAD(P)-bd_dom_sf"/>
</dbReference>
<protein>
    <submittedName>
        <fullName evidence="6">SDR family NAD(P)-dependent oxidoreductase</fullName>
    </submittedName>
</protein>
<dbReference type="InterPro" id="IPR057326">
    <property type="entry name" value="KR_dom"/>
</dbReference>
<dbReference type="PRINTS" id="PR00081">
    <property type="entry name" value="GDHRDH"/>
</dbReference>
<proteinExistence type="inferred from homology"/>
<evidence type="ECO:0000256" key="2">
    <source>
        <dbReference type="ARBA" id="ARBA00023002"/>
    </source>
</evidence>
<feature type="domain" description="Ketoreductase" evidence="5">
    <location>
        <begin position="8"/>
        <end position="191"/>
    </location>
</feature>
<dbReference type="PROSITE" id="PS00061">
    <property type="entry name" value="ADH_SHORT"/>
    <property type="match status" value="1"/>
</dbReference>
<sequence length="337" mass="35440">MTQLLQGRIAIVTGAGRGLGRSHALELARHGARVLVNDKGAERPDSDAQAVVDAIRAAGGDACAHGADVTDPQQVQAMVQSAVARWGRVDILVNNAGILRDKTFAKMSLEEFRLVMEVHLMGSVHCTHAVWNAMREQNYGRIVMTTSSSGLYGNFGQANYGAAKMALVGLMQTLALEGERYGVRVNCLAPTAATAMTEGLLDPEALAMLAPASVSPAVVALVAENAPNRTILMAGAGSFEQANITMTRGICLGEAELSANVLLGRLDEVADRQGEIVPATGFDQMRHEIAKARSMTSPARFARPPGGDAGGPAEPDPRHPGWRSAESCGGPVRHGEC</sequence>
<dbReference type="PRINTS" id="PR00080">
    <property type="entry name" value="SDRFAMILY"/>
</dbReference>
<keyword evidence="7" id="KW-1185">Reference proteome</keyword>
<organism evidence="6 7">
    <name type="scientific">Pigmentiphaga soli</name>
    <dbReference type="NCBI Taxonomy" id="1007095"/>
    <lineage>
        <taxon>Bacteria</taxon>
        <taxon>Pseudomonadati</taxon>
        <taxon>Pseudomonadota</taxon>
        <taxon>Betaproteobacteria</taxon>
        <taxon>Burkholderiales</taxon>
        <taxon>Alcaligenaceae</taxon>
        <taxon>Pigmentiphaga</taxon>
    </lineage>
</organism>
<reference evidence="7" key="1">
    <citation type="journal article" date="2019" name="Int. J. Syst. Evol. Microbiol.">
        <title>The Global Catalogue of Microorganisms (GCM) 10K type strain sequencing project: providing services to taxonomists for standard genome sequencing and annotation.</title>
        <authorList>
            <consortium name="The Broad Institute Genomics Platform"/>
            <consortium name="The Broad Institute Genome Sequencing Center for Infectious Disease"/>
            <person name="Wu L."/>
            <person name="Ma J."/>
        </authorList>
    </citation>
    <scope>NUCLEOTIDE SEQUENCE [LARGE SCALE GENOMIC DNA]</scope>
    <source>
        <strain evidence="7">JCM 17666</strain>
    </source>
</reference>
<evidence type="ECO:0000313" key="7">
    <source>
        <dbReference type="Proteomes" id="UP001501671"/>
    </source>
</evidence>
<evidence type="ECO:0000256" key="4">
    <source>
        <dbReference type="SAM" id="MobiDB-lite"/>
    </source>
</evidence>
<dbReference type="InterPro" id="IPR051687">
    <property type="entry name" value="Peroxisomal_Beta-Oxidation"/>
</dbReference>
<dbReference type="Gene3D" id="3.40.50.720">
    <property type="entry name" value="NAD(P)-binding Rossmann-like Domain"/>
    <property type="match status" value="1"/>
</dbReference>
<evidence type="ECO:0000256" key="3">
    <source>
        <dbReference type="RuleBase" id="RU000363"/>
    </source>
</evidence>
<evidence type="ECO:0000313" key="6">
    <source>
        <dbReference type="EMBL" id="GAA4335419.1"/>
    </source>
</evidence>
<dbReference type="PANTHER" id="PTHR45024:SF2">
    <property type="entry name" value="SCP2 DOMAIN-CONTAINING PROTEIN"/>
    <property type="match status" value="1"/>
</dbReference>
<gene>
    <name evidence="6" type="ORF">GCM10023144_28700</name>
</gene>
<name>A0ABP8H781_9BURK</name>
<dbReference type="SUPFAM" id="SSF51735">
    <property type="entry name" value="NAD(P)-binding Rossmann-fold domains"/>
    <property type="match status" value="1"/>
</dbReference>
<keyword evidence="2" id="KW-0560">Oxidoreductase</keyword>
<accession>A0ABP8H781</accession>
<dbReference type="InterPro" id="IPR020904">
    <property type="entry name" value="Sc_DH/Rdtase_CS"/>
</dbReference>
<feature type="region of interest" description="Disordered" evidence="4">
    <location>
        <begin position="293"/>
        <end position="337"/>
    </location>
</feature>
<dbReference type="RefSeq" id="WP_345250534.1">
    <property type="nucleotide sequence ID" value="NZ_BAABFO010000013.1"/>
</dbReference>
<evidence type="ECO:0000259" key="5">
    <source>
        <dbReference type="SMART" id="SM00822"/>
    </source>
</evidence>
<dbReference type="Proteomes" id="UP001501671">
    <property type="component" value="Unassembled WGS sequence"/>
</dbReference>
<evidence type="ECO:0000256" key="1">
    <source>
        <dbReference type="ARBA" id="ARBA00006484"/>
    </source>
</evidence>
<dbReference type="EMBL" id="BAABFO010000013">
    <property type="protein sequence ID" value="GAA4335419.1"/>
    <property type="molecule type" value="Genomic_DNA"/>
</dbReference>